<dbReference type="OrthoDB" id="24854at2157"/>
<feature type="compositionally biased region" description="Basic and acidic residues" evidence="1">
    <location>
        <begin position="27"/>
        <end position="39"/>
    </location>
</feature>
<comment type="caution">
    <text evidence="2">The sequence shown here is derived from an EMBL/GenBank/DDBJ whole genome shotgun (WGS) entry which is preliminary data.</text>
</comment>
<keyword evidence="3" id="KW-1185">Reference proteome</keyword>
<gene>
    <name evidence="2" type="ORF">GCM10008995_23980</name>
</gene>
<evidence type="ECO:0000313" key="3">
    <source>
        <dbReference type="Proteomes" id="UP000653099"/>
    </source>
</evidence>
<dbReference type="AlphaFoldDB" id="A0A830EK64"/>
<reference evidence="2" key="1">
    <citation type="journal article" date="2014" name="Int. J. Syst. Evol. Microbiol.">
        <title>Complete genome sequence of Corynebacterium casei LMG S-19264T (=DSM 44701T), isolated from a smear-ripened cheese.</title>
        <authorList>
            <consortium name="US DOE Joint Genome Institute (JGI-PGF)"/>
            <person name="Walter F."/>
            <person name="Albersmeier A."/>
            <person name="Kalinowski J."/>
            <person name="Ruckert C."/>
        </authorList>
    </citation>
    <scope>NUCLEOTIDE SEQUENCE</scope>
    <source>
        <strain evidence="2">JCM 14359</strain>
    </source>
</reference>
<organism evidence="2 3">
    <name type="scientific">Halobellus salinus</name>
    <dbReference type="NCBI Taxonomy" id="931585"/>
    <lineage>
        <taxon>Archaea</taxon>
        <taxon>Methanobacteriati</taxon>
        <taxon>Methanobacteriota</taxon>
        <taxon>Stenosarchaea group</taxon>
        <taxon>Halobacteria</taxon>
        <taxon>Halobacteriales</taxon>
        <taxon>Haloferacaceae</taxon>
        <taxon>Halobellus</taxon>
    </lineage>
</organism>
<proteinExistence type="predicted"/>
<evidence type="ECO:0000256" key="1">
    <source>
        <dbReference type="SAM" id="MobiDB-lite"/>
    </source>
</evidence>
<reference evidence="2" key="2">
    <citation type="submission" date="2020-09" db="EMBL/GenBank/DDBJ databases">
        <authorList>
            <person name="Sun Q."/>
            <person name="Ohkuma M."/>
        </authorList>
    </citation>
    <scope>NUCLEOTIDE SEQUENCE</scope>
    <source>
        <strain evidence="2">JCM 14359</strain>
    </source>
</reference>
<dbReference type="EMBL" id="BMOC01000016">
    <property type="protein sequence ID" value="GGJ13350.1"/>
    <property type="molecule type" value="Genomic_DNA"/>
</dbReference>
<sequence>MVELIGAVAVADDGATGRGGGLPRPSIRADRRQYRDRIADGPTRNVGASGGERPEMNTDGPPPAVADHLADNRAELFDCVAALVGFDTQSPPGRTAESITSRVPAIGPQHSPHPTAPSGVSMRTRQYSRASIHFCAFATPSPSSRRSGTASIDRISIPPGRVPDP</sequence>
<dbReference type="Proteomes" id="UP000653099">
    <property type="component" value="Unassembled WGS sequence"/>
</dbReference>
<feature type="compositionally biased region" description="Polar residues" evidence="1">
    <location>
        <begin position="140"/>
        <end position="150"/>
    </location>
</feature>
<evidence type="ECO:0000313" key="2">
    <source>
        <dbReference type="EMBL" id="GGJ13350.1"/>
    </source>
</evidence>
<name>A0A830EK64_9EURY</name>
<accession>A0A830EK64</accession>
<feature type="region of interest" description="Disordered" evidence="1">
    <location>
        <begin position="13"/>
        <end position="67"/>
    </location>
</feature>
<protein>
    <submittedName>
        <fullName evidence="2">Uncharacterized protein</fullName>
    </submittedName>
</protein>
<feature type="region of interest" description="Disordered" evidence="1">
    <location>
        <begin position="138"/>
        <end position="165"/>
    </location>
</feature>
<dbReference type="RefSeq" id="WP_188787720.1">
    <property type="nucleotide sequence ID" value="NZ_BMOC01000016.1"/>
</dbReference>